<dbReference type="InterPro" id="IPR007803">
    <property type="entry name" value="Asp/Arg/Pro-Hydrxlase"/>
</dbReference>
<comment type="similarity">
    <text evidence="1">Belongs to the aspartyl/asparaginyl beta-hydroxylase family.</text>
</comment>
<evidence type="ECO:0000313" key="6">
    <source>
        <dbReference type="Proteomes" id="UP000011131"/>
    </source>
</evidence>
<evidence type="ECO:0000259" key="4">
    <source>
        <dbReference type="Pfam" id="PF05118"/>
    </source>
</evidence>
<dbReference type="OrthoDB" id="21665at2"/>
<dbReference type="SUPFAM" id="SSF51197">
    <property type="entry name" value="Clavaminate synthase-like"/>
    <property type="match status" value="1"/>
</dbReference>
<dbReference type="STRING" id="1278073.MYSTI_06149"/>
<evidence type="ECO:0000256" key="3">
    <source>
        <dbReference type="ARBA" id="ARBA00023002"/>
    </source>
</evidence>
<dbReference type="HOGENOM" id="CLU_583721_0_0_7"/>
<keyword evidence="2" id="KW-0223">Dioxygenase</keyword>
<dbReference type="eggNOG" id="COG3555">
    <property type="taxonomic scope" value="Bacteria"/>
</dbReference>
<dbReference type="EMBL" id="CP004025">
    <property type="protein sequence ID" value="AGC47422.1"/>
    <property type="molecule type" value="Genomic_DNA"/>
</dbReference>
<dbReference type="Pfam" id="PF05118">
    <property type="entry name" value="Asp_Arg_Hydrox"/>
    <property type="match status" value="2"/>
</dbReference>
<protein>
    <recommendedName>
        <fullName evidence="4">Aspartyl/asparaginy/proline hydroxylase domain-containing protein</fullName>
    </recommendedName>
</protein>
<dbReference type="Gene3D" id="2.60.120.330">
    <property type="entry name" value="B-lactam Antibiotic, Isopenicillin N Synthase, Chain"/>
    <property type="match status" value="2"/>
</dbReference>
<name>L7UIS2_MYXSD</name>
<dbReference type="GO" id="GO:0051213">
    <property type="term" value="F:dioxygenase activity"/>
    <property type="evidence" value="ECO:0007669"/>
    <property type="project" value="UniProtKB-KW"/>
</dbReference>
<dbReference type="PATRIC" id="fig|1278073.3.peg.6237"/>
<evidence type="ECO:0000256" key="2">
    <source>
        <dbReference type="ARBA" id="ARBA00022964"/>
    </source>
</evidence>
<reference evidence="5 6" key="1">
    <citation type="journal article" date="2013" name="Genome Announc.">
        <title>Complete genome sequence of Myxococcus stipitatus strain DSM 14675, a fruiting myxobacterium.</title>
        <authorList>
            <person name="Huntley S."/>
            <person name="Kneip S."/>
            <person name="Treuner-Lange A."/>
            <person name="Sogaard-Andersen L."/>
        </authorList>
    </citation>
    <scope>NUCLEOTIDE SEQUENCE [LARGE SCALE GENOMIC DNA]</scope>
    <source>
        <strain evidence="6">DSM 14675 / JCM 12634 / Mx s8</strain>
    </source>
</reference>
<dbReference type="GO" id="GO:0016020">
    <property type="term" value="C:membrane"/>
    <property type="evidence" value="ECO:0007669"/>
    <property type="project" value="TreeGrafter"/>
</dbReference>
<feature type="domain" description="Aspartyl/asparaginy/proline hydroxylase" evidence="4">
    <location>
        <begin position="211"/>
        <end position="275"/>
    </location>
</feature>
<dbReference type="PANTHER" id="PTHR46332:SF5">
    <property type="entry name" value="ASPARTATE BETA-HYDROXYLASE DOMAIN CONTAINING 2"/>
    <property type="match status" value="1"/>
</dbReference>
<sequence>MNFYPKHLFPFIQELEANYPAIREEAERQIALRFKPYAYSDVYTAGWTTLDLLYHDNRLDVRNRPRFTVSDCTDPLQLFMVLLGDPTSFESQLLQGRLGEETMRELASYRSPHDCTPAMIDKLVGGMNALVADPEFFVAHQQRIALDARAPRSLEHQRKLVAQGRLVERDGRIALGAVDGDDARDALRWFHVTVLEEVIYPSFLKKGGTTEFRDVTEACQVTTSIVKKIRGLRSVWFSCLAPGSHIKVHTGNDATMLRCHLGLIVPGNAVMAVGSHLVSPNDFKDVDSVLPLVAAGNDSLPARLLREALPEDDLRALRGFSSLTRTDDPDGAWKRLWAVAEALNTRIEQPGFCLPYRDAAPRHAAPVFEETFARLQAAGVLTAKGEAAPSALESEAGREELHYLNTLFFIERAFPEFLAKSPRVRREFISWEEGRCFVFDDTQYHEVWQRADRNRVILNVDVDRSTYV</sequence>
<keyword evidence="6" id="KW-1185">Reference proteome</keyword>
<dbReference type="PANTHER" id="PTHR46332">
    <property type="entry name" value="ASPARTATE BETA-HYDROXYLASE DOMAIN-CONTAINING PROTEIN 2"/>
    <property type="match status" value="1"/>
</dbReference>
<dbReference type="InterPro" id="IPR051821">
    <property type="entry name" value="Asp/Asn_beta-hydroxylase"/>
</dbReference>
<evidence type="ECO:0000256" key="1">
    <source>
        <dbReference type="ARBA" id="ARBA00007730"/>
    </source>
</evidence>
<keyword evidence="3" id="KW-0560">Oxidoreductase</keyword>
<organism evidence="5 6">
    <name type="scientific">Myxococcus stipitatus (strain DSM 14675 / JCM 12634 / Mx s8)</name>
    <dbReference type="NCBI Taxonomy" id="1278073"/>
    <lineage>
        <taxon>Bacteria</taxon>
        <taxon>Pseudomonadati</taxon>
        <taxon>Myxococcota</taxon>
        <taxon>Myxococcia</taxon>
        <taxon>Myxococcales</taxon>
        <taxon>Cystobacterineae</taxon>
        <taxon>Myxococcaceae</taxon>
        <taxon>Myxococcus</taxon>
    </lineage>
</organism>
<accession>L7UIS2</accession>
<dbReference type="AlphaFoldDB" id="L7UIS2"/>
<dbReference type="InterPro" id="IPR027443">
    <property type="entry name" value="IPNS-like_sf"/>
</dbReference>
<dbReference type="RefSeq" id="WP_015351677.1">
    <property type="nucleotide sequence ID" value="NC_020126.1"/>
</dbReference>
<gene>
    <name evidence="5" type="ordered locus">MYSTI_06149</name>
</gene>
<evidence type="ECO:0000313" key="5">
    <source>
        <dbReference type="EMBL" id="AGC47422.1"/>
    </source>
</evidence>
<dbReference type="Proteomes" id="UP000011131">
    <property type="component" value="Chromosome"/>
</dbReference>
<dbReference type="KEGG" id="msd:MYSTI_06149"/>
<proteinExistence type="inferred from homology"/>
<feature type="domain" description="Aspartyl/asparaginy/proline hydroxylase" evidence="4">
    <location>
        <begin position="423"/>
        <end position="464"/>
    </location>
</feature>